<dbReference type="PROSITE" id="PS00389">
    <property type="entry name" value="ATPASE_DELTA"/>
    <property type="match status" value="1"/>
</dbReference>
<dbReference type="AlphaFoldDB" id="A0A1S8LQ82"/>
<keyword evidence="3 8" id="KW-0375">Hydrogen ion transport</keyword>
<dbReference type="PANTHER" id="PTHR11910">
    <property type="entry name" value="ATP SYNTHASE DELTA CHAIN"/>
    <property type="match status" value="1"/>
</dbReference>
<dbReference type="Gene3D" id="1.10.520.20">
    <property type="entry name" value="N-terminal domain of the delta subunit of the F1F0-ATP synthase"/>
    <property type="match status" value="1"/>
</dbReference>
<dbReference type="SUPFAM" id="SSF47928">
    <property type="entry name" value="N-terminal domain of the delta subunit of the F1F0-ATP synthase"/>
    <property type="match status" value="1"/>
</dbReference>
<gene>
    <name evidence="8 9" type="primary">atpH</name>
    <name evidence="9" type="ORF">CROST_037290</name>
</gene>
<evidence type="ECO:0000313" key="9">
    <source>
        <dbReference type="EMBL" id="URZ12979.1"/>
    </source>
</evidence>
<dbReference type="EMBL" id="CP096983">
    <property type="protein sequence ID" value="URZ12979.1"/>
    <property type="molecule type" value="Genomic_DNA"/>
</dbReference>
<evidence type="ECO:0000313" key="10">
    <source>
        <dbReference type="Proteomes" id="UP000190951"/>
    </source>
</evidence>
<dbReference type="InterPro" id="IPR026015">
    <property type="entry name" value="ATP_synth_OSCP/delta_N_sf"/>
</dbReference>
<evidence type="ECO:0000256" key="8">
    <source>
        <dbReference type="HAMAP-Rule" id="MF_01416"/>
    </source>
</evidence>
<evidence type="ECO:0000256" key="6">
    <source>
        <dbReference type="ARBA" id="ARBA00023196"/>
    </source>
</evidence>
<keyword evidence="5 8" id="KW-0472">Membrane</keyword>
<evidence type="ECO:0000256" key="3">
    <source>
        <dbReference type="ARBA" id="ARBA00022781"/>
    </source>
</evidence>
<name>A0A1S8LQ82_9CLOT</name>
<keyword evidence="6 8" id="KW-0139">CF(1)</keyword>
<comment type="subcellular location">
    <subcellularLocation>
        <location evidence="8">Cell membrane</location>
        <topology evidence="8">Peripheral membrane protein</topology>
    </subcellularLocation>
    <subcellularLocation>
        <location evidence="1">Membrane</location>
    </subcellularLocation>
</comment>
<evidence type="ECO:0000256" key="5">
    <source>
        <dbReference type="ARBA" id="ARBA00023136"/>
    </source>
</evidence>
<dbReference type="KEGG" id="crw:CROST_037290"/>
<dbReference type="GO" id="GO:0046933">
    <property type="term" value="F:proton-transporting ATP synthase activity, rotational mechanism"/>
    <property type="evidence" value="ECO:0007669"/>
    <property type="project" value="UniProtKB-UniRule"/>
</dbReference>
<comment type="function">
    <text evidence="8">F(1)F(0) ATP synthase produces ATP from ADP in the presence of a proton or sodium gradient. F-type ATPases consist of two structural domains, F(1) containing the extramembraneous catalytic core and F(0) containing the membrane proton channel, linked together by a central stalk and a peripheral stalk. During catalysis, ATP synthesis in the catalytic domain of F(1) is coupled via a rotary mechanism of the central stalk subunits to proton translocation.</text>
</comment>
<dbReference type="NCBIfam" id="TIGR01145">
    <property type="entry name" value="ATP_synt_delta"/>
    <property type="match status" value="1"/>
</dbReference>
<accession>A0A1S8LQ82</accession>
<dbReference type="InterPro" id="IPR000711">
    <property type="entry name" value="ATPase_OSCP/dsu"/>
</dbReference>
<keyword evidence="8" id="KW-1003">Cell membrane</keyword>
<keyword evidence="7 8" id="KW-0066">ATP synthesis</keyword>
<proteinExistence type="inferred from homology"/>
<evidence type="ECO:0000256" key="1">
    <source>
        <dbReference type="ARBA" id="ARBA00004370"/>
    </source>
</evidence>
<keyword evidence="10" id="KW-1185">Reference proteome</keyword>
<dbReference type="InterPro" id="IPR020781">
    <property type="entry name" value="ATPase_OSCP/d_CS"/>
</dbReference>
<dbReference type="HAMAP" id="MF_01416">
    <property type="entry name" value="ATP_synth_delta_bact"/>
    <property type="match status" value="1"/>
</dbReference>
<protein>
    <recommendedName>
        <fullName evidence="8">ATP synthase subunit delta</fullName>
    </recommendedName>
    <alternativeName>
        <fullName evidence="8">ATP synthase F(1) sector subunit delta</fullName>
    </alternativeName>
    <alternativeName>
        <fullName evidence="8">F-type ATPase subunit delta</fullName>
        <shortName evidence="8">F-ATPase subunit delta</shortName>
    </alternativeName>
</protein>
<comment type="similarity">
    <text evidence="8">Belongs to the ATPase delta chain family.</text>
</comment>
<keyword evidence="4 8" id="KW-0406">Ion transport</keyword>
<dbReference type="STRING" id="84029.CROST_45440"/>
<reference evidence="9 10" key="1">
    <citation type="submission" date="2022-04" db="EMBL/GenBank/DDBJ databases">
        <title>Genome sequence of C. roseum typestrain.</title>
        <authorList>
            <person name="Poehlein A."/>
            <person name="Schoch T."/>
            <person name="Duerre P."/>
            <person name="Daniel R."/>
        </authorList>
    </citation>
    <scope>NUCLEOTIDE SEQUENCE [LARGE SCALE GENOMIC DNA]</scope>
    <source>
        <strain evidence="9 10">DSM 7320</strain>
    </source>
</reference>
<sequence>MYEYLDRRYALALYEVGEERQKLEEYINDFNDIVGLLKTNQDVIQVVNHPQVSTSEKKKIFMEIFKGKIDEKLLNFLLLLIEKKRIHDAEGILSQLNIISLEKHNKVIADVKTVIPLTEVEKTTLTSKLSAKYNKTVILKEIIDKSIIGGVYVRVGDDVIDGTVKFKLDSMKKLMLKKG</sequence>
<organism evidence="9 10">
    <name type="scientific">Clostridium felsineum</name>
    <dbReference type="NCBI Taxonomy" id="36839"/>
    <lineage>
        <taxon>Bacteria</taxon>
        <taxon>Bacillati</taxon>
        <taxon>Bacillota</taxon>
        <taxon>Clostridia</taxon>
        <taxon>Eubacteriales</taxon>
        <taxon>Clostridiaceae</taxon>
        <taxon>Clostridium</taxon>
    </lineage>
</organism>
<dbReference type="Proteomes" id="UP000190951">
    <property type="component" value="Chromosome"/>
</dbReference>
<dbReference type="PRINTS" id="PR00125">
    <property type="entry name" value="ATPASEDELTA"/>
</dbReference>
<evidence type="ECO:0000256" key="7">
    <source>
        <dbReference type="ARBA" id="ARBA00023310"/>
    </source>
</evidence>
<dbReference type="RefSeq" id="WP_077835767.1">
    <property type="nucleotide sequence ID" value="NZ_CP096983.1"/>
</dbReference>
<comment type="function">
    <text evidence="8">This protein is part of the stalk that links CF(0) to CF(1). It either transmits conformational changes from CF(0) to CF(1) or is implicated in proton conduction.</text>
</comment>
<keyword evidence="2 8" id="KW-0813">Transport</keyword>
<dbReference type="Pfam" id="PF00213">
    <property type="entry name" value="OSCP"/>
    <property type="match status" value="1"/>
</dbReference>
<dbReference type="GO" id="GO:0005886">
    <property type="term" value="C:plasma membrane"/>
    <property type="evidence" value="ECO:0007669"/>
    <property type="project" value="UniProtKB-SubCell"/>
</dbReference>
<dbReference type="NCBIfam" id="NF004403">
    <property type="entry name" value="PRK05758.2-4"/>
    <property type="match status" value="1"/>
</dbReference>
<evidence type="ECO:0000256" key="4">
    <source>
        <dbReference type="ARBA" id="ARBA00023065"/>
    </source>
</evidence>
<evidence type="ECO:0000256" key="2">
    <source>
        <dbReference type="ARBA" id="ARBA00022448"/>
    </source>
</evidence>
<dbReference type="GO" id="GO:0045259">
    <property type="term" value="C:proton-transporting ATP synthase complex"/>
    <property type="evidence" value="ECO:0007669"/>
    <property type="project" value="UniProtKB-KW"/>
</dbReference>